<dbReference type="EMBL" id="CP002278">
    <property type="protein sequence ID" value="ADP77158.1"/>
    <property type="molecule type" value="Genomic_DNA"/>
</dbReference>
<reference evidence="2 3" key="1">
    <citation type="journal article" date="2010" name="Stand. Genomic Sci.">
        <title>Complete genome sequence of Methanothermus fervidus type strain (V24S).</title>
        <authorList>
            <person name="Anderson I."/>
            <person name="Djao O.D."/>
            <person name="Misra M."/>
            <person name="Chertkov O."/>
            <person name="Nolan M."/>
            <person name="Lucas S."/>
            <person name="Lapidus A."/>
            <person name="Del Rio T.G."/>
            <person name="Tice H."/>
            <person name="Cheng J.F."/>
            <person name="Tapia R."/>
            <person name="Han C."/>
            <person name="Goodwin L."/>
            <person name="Pitluck S."/>
            <person name="Liolios K."/>
            <person name="Ivanova N."/>
            <person name="Mavromatis K."/>
            <person name="Mikhailova N."/>
            <person name="Pati A."/>
            <person name="Brambilla E."/>
            <person name="Chen A."/>
            <person name="Palaniappan K."/>
            <person name="Land M."/>
            <person name="Hauser L."/>
            <person name="Chang Y.J."/>
            <person name="Jeffries C.D."/>
            <person name="Sikorski J."/>
            <person name="Spring S."/>
            <person name="Rohde M."/>
            <person name="Eichinger K."/>
            <person name="Huber H."/>
            <person name="Wirth R."/>
            <person name="Goker M."/>
            <person name="Detter J.C."/>
            <person name="Woyke T."/>
            <person name="Bristow J."/>
            <person name="Eisen J.A."/>
            <person name="Markowitz V."/>
            <person name="Hugenholtz P."/>
            <person name="Klenk H.P."/>
            <person name="Kyrpides N.C."/>
        </authorList>
    </citation>
    <scope>NUCLEOTIDE SEQUENCE [LARGE SCALE GENOMIC DNA]</scope>
    <source>
        <strain evidence="3">ATCC 43054 / DSM 2088 / JCM 10308 / V24 S</strain>
    </source>
</reference>
<name>E3GXX6_METFV</name>
<evidence type="ECO:0000313" key="2">
    <source>
        <dbReference type="EMBL" id="ADP77158.1"/>
    </source>
</evidence>
<keyword evidence="1" id="KW-0812">Transmembrane</keyword>
<keyword evidence="3" id="KW-1185">Reference proteome</keyword>
<keyword evidence="1" id="KW-1133">Transmembrane helix</keyword>
<dbReference type="KEGG" id="mfv:Mfer_0356"/>
<dbReference type="Proteomes" id="UP000002315">
    <property type="component" value="Chromosome"/>
</dbReference>
<protein>
    <submittedName>
        <fullName evidence="2">Metal-binding domain containning protein</fullName>
    </submittedName>
</protein>
<feature type="transmembrane region" description="Helical" evidence="1">
    <location>
        <begin position="799"/>
        <end position="818"/>
    </location>
</feature>
<proteinExistence type="predicted"/>
<evidence type="ECO:0000313" key="3">
    <source>
        <dbReference type="Proteomes" id="UP000002315"/>
    </source>
</evidence>
<evidence type="ECO:0000256" key="1">
    <source>
        <dbReference type="SAM" id="Phobius"/>
    </source>
</evidence>
<sequence>MISCHSKKGCEILKWQGLLGILVVVLILTMSNTSSAVNNVNSTSLMYISGQKIAKDALNDKILDLTNSKRNLLITTAGSISFNSKDSTDSIQAIIDTFSNSNLTGEKGITYSNGNLILLNNPRELMYVFVSQKSNGDLYAKKYTINNNIIESSKTFYISISQMSEKQLTNAANILGRNIIRIANAWAVGCPPDLLAVTFSANDIRDVDIASYAMLKTFALTFGPSGFYYIIMPMNTTDLPMYGIFGFDVKSYYTNDPNLKHGEMVAICYNNTSKSGVLALMRTKIFDEDFKQRFSYETGIPWQHEKYFMWLLKLLQKDPKSLFEIEALKTIEEKDLKYLLSGVDKDYIKKLRDTQVSWATDIFPIINYSKMFNLGVETFNSVYNKGLFKIDELAKGYVGVVVPPYYCNVFGKYSLVGYIDGIYLAAKKLLKNAGYNEGGFTIRNILQIRNPWTWFSGIKTAFIKVEPESTKYYENTRNIDQLKISGIRIDIDPVKGALNTTKIFDISPAISSSFMVGNALIPAVAGIAYAWAANAPQSFITVIGRVGCICSLKYYDLAEYAWKKLPPSSQEYYIFIALVTPDETNRQISGRTTAFAVSPSQSTYYALPALRNAYADYSILILWDKIKNTGKAMLLYYNEKSMDELMTLEGYVSSKYSNRASLFWHLDKIYNEGIHHDILNSIISIEKVIPVTSKYLKELTTLGVDPIRMLMTYILSEISTLTRPPIQTMTIQTLHFPMIISKTSRIFNIHPYISHLKIYTFSYRHKFATATSLYRTKLAKKIQPLISNKKLNYPSTKNTSLIILLLLVFVIALLTSYVKRKTIVTSLNKILHKRHGK</sequence>
<dbReference type="HOGENOM" id="CLU_338228_0_0_2"/>
<gene>
    <name evidence="2" type="ordered locus">Mfer_0356</name>
</gene>
<keyword evidence="1" id="KW-0472">Membrane</keyword>
<accession>E3GXX6</accession>
<organism evidence="2 3">
    <name type="scientific">Methanothermus fervidus (strain ATCC 43054 / DSM 2088 / JCM 10308 / V24 S)</name>
    <dbReference type="NCBI Taxonomy" id="523846"/>
    <lineage>
        <taxon>Archaea</taxon>
        <taxon>Methanobacteriati</taxon>
        <taxon>Methanobacteriota</taxon>
        <taxon>Methanomada group</taxon>
        <taxon>Methanobacteria</taxon>
        <taxon>Methanobacteriales</taxon>
        <taxon>Methanothermaceae</taxon>
        <taxon>Methanothermus</taxon>
    </lineage>
</organism>
<dbReference type="STRING" id="523846.Mfer_0356"/>
<dbReference type="AlphaFoldDB" id="E3GXX6"/>